<evidence type="ECO:0000256" key="1">
    <source>
        <dbReference type="ARBA" id="ARBA00022737"/>
    </source>
</evidence>
<dbReference type="InterPro" id="IPR013783">
    <property type="entry name" value="Ig-like_fold"/>
</dbReference>
<dbReference type="SUPFAM" id="SSF49265">
    <property type="entry name" value="Fibronectin type III"/>
    <property type="match status" value="1"/>
</dbReference>
<evidence type="ECO:0008006" key="5">
    <source>
        <dbReference type="Google" id="ProtNLM"/>
    </source>
</evidence>
<dbReference type="SMART" id="SM00060">
    <property type="entry name" value="FN3"/>
    <property type="match status" value="1"/>
</dbReference>
<dbReference type="CDD" id="cd00063">
    <property type="entry name" value="FN3"/>
    <property type="match status" value="1"/>
</dbReference>
<dbReference type="Gene3D" id="2.60.40.10">
    <property type="entry name" value="Immunoglobulins"/>
    <property type="match status" value="2"/>
</dbReference>
<evidence type="ECO:0000259" key="2">
    <source>
        <dbReference type="PROSITE" id="PS50835"/>
    </source>
</evidence>
<dbReference type="InterPro" id="IPR007110">
    <property type="entry name" value="Ig-like_dom"/>
</dbReference>
<evidence type="ECO:0000313" key="4">
    <source>
        <dbReference type="EnsemblMetazoa" id="Aqu2.1.00782_001"/>
    </source>
</evidence>
<dbReference type="InParanoid" id="A0A1X7SFE6"/>
<evidence type="ECO:0000259" key="3">
    <source>
        <dbReference type="PROSITE" id="PS50853"/>
    </source>
</evidence>
<feature type="domain" description="Ig-like" evidence="2">
    <location>
        <begin position="1"/>
        <end position="89"/>
    </location>
</feature>
<keyword evidence="1" id="KW-0677">Repeat</keyword>
<organism evidence="4">
    <name type="scientific">Amphimedon queenslandica</name>
    <name type="common">Sponge</name>
    <dbReference type="NCBI Taxonomy" id="400682"/>
    <lineage>
        <taxon>Eukaryota</taxon>
        <taxon>Metazoa</taxon>
        <taxon>Porifera</taxon>
        <taxon>Demospongiae</taxon>
        <taxon>Heteroscleromorpha</taxon>
        <taxon>Haplosclerida</taxon>
        <taxon>Niphatidae</taxon>
        <taxon>Amphimedon</taxon>
    </lineage>
</organism>
<name>A0A1X7SFE6_AMPQE</name>
<accession>A0A1X7SFE6</accession>
<dbReference type="PANTHER" id="PTHR46708">
    <property type="entry name" value="TENASCIN"/>
    <property type="match status" value="1"/>
</dbReference>
<dbReference type="InterPro" id="IPR036179">
    <property type="entry name" value="Ig-like_dom_sf"/>
</dbReference>
<dbReference type="SUPFAM" id="SSF48726">
    <property type="entry name" value="Immunoglobulin"/>
    <property type="match status" value="1"/>
</dbReference>
<dbReference type="InterPro" id="IPR036116">
    <property type="entry name" value="FN3_sf"/>
</dbReference>
<dbReference type="EnsemblMetazoa" id="Aqu2.1.00782_001">
    <property type="protein sequence ID" value="Aqu2.1.00782_001"/>
    <property type="gene ID" value="Aqu2.1.00782"/>
</dbReference>
<sequence length="182" mass="19553">SLLSNLTSFPPSFSLNFTSTRFPPTFVNWTRNGIGIEIGSTYQEIQNLRDAIRTTFDNILIINGSFLPGNYTCSISNTQGYTEASFVVRAPDSPPSNLTASFLGAGDVRVSWTPPTGDIDGYQLYYQESGGSDAGLINITGTNESAVLRSLVGGASYNIYVIAYAHIPSESSETLTITLNGN</sequence>
<dbReference type="Pfam" id="PF00041">
    <property type="entry name" value="fn3"/>
    <property type="match status" value="1"/>
</dbReference>
<dbReference type="InterPro" id="IPR050991">
    <property type="entry name" value="ECM_Regulatory_Proteins"/>
</dbReference>
<dbReference type="PROSITE" id="PS50835">
    <property type="entry name" value="IG_LIKE"/>
    <property type="match status" value="1"/>
</dbReference>
<dbReference type="AlphaFoldDB" id="A0A1X7SFE6"/>
<proteinExistence type="predicted"/>
<dbReference type="PANTHER" id="PTHR46708:SF2">
    <property type="entry name" value="FIBRONECTIN TYPE-III DOMAIN-CONTAINING PROTEIN"/>
    <property type="match status" value="1"/>
</dbReference>
<dbReference type="PROSITE" id="PS50853">
    <property type="entry name" value="FN3"/>
    <property type="match status" value="1"/>
</dbReference>
<dbReference type="InterPro" id="IPR003961">
    <property type="entry name" value="FN3_dom"/>
</dbReference>
<protein>
    <recommendedName>
        <fullName evidence="5">Fibronectin type-III domain-containing protein</fullName>
    </recommendedName>
</protein>
<feature type="domain" description="Fibronectin type-III" evidence="3">
    <location>
        <begin position="94"/>
        <end position="181"/>
    </location>
</feature>
<reference evidence="4" key="1">
    <citation type="submission" date="2017-05" db="UniProtKB">
        <authorList>
            <consortium name="EnsemblMetazoa"/>
        </authorList>
    </citation>
    <scope>IDENTIFICATION</scope>
</reference>